<dbReference type="InterPro" id="IPR001789">
    <property type="entry name" value="Sig_transdc_resp-reg_receiver"/>
</dbReference>
<dbReference type="Proteomes" id="UP000320481">
    <property type="component" value="Unassembled WGS sequence"/>
</dbReference>
<evidence type="ECO:0000256" key="2">
    <source>
        <dbReference type="ARBA" id="ARBA00023015"/>
    </source>
</evidence>
<protein>
    <submittedName>
        <fullName evidence="8">Response regulator transcription factor</fullName>
    </submittedName>
</protein>
<dbReference type="GO" id="GO:0006355">
    <property type="term" value="P:regulation of DNA-templated transcription"/>
    <property type="evidence" value="ECO:0007669"/>
    <property type="project" value="InterPro"/>
</dbReference>
<dbReference type="Pfam" id="PF00196">
    <property type="entry name" value="GerE"/>
    <property type="match status" value="1"/>
</dbReference>
<keyword evidence="3" id="KW-0238">DNA-binding</keyword>
<name>A0A5C6IXX3_9ACTN</name>
<evidence type="ECO:0000259" key="7">
    <source>
        <dbReference type="PROSITE" id="PS50110"/>
    </source>
</evidence>
<comment type="caution">
    <text evidence="8">The sequence shown here is derived from an EMBL/GenBank/DDBJ whole genome shotgun (WGS) entry which is preliminary data.</text>
</comment>
<dbReference type="SMART" id="SM00421">
    <property type="entry name" value="HTH_LUXR"/>
    <property type="match status" value="1"/>
</dbReference>
<dbReference type="InterPro" id="IPR058245">
    <property type="entry name" value="NreC/VraR/RcsB-like_REC"/>
</dbReference>
<dbReference type="PROSITE" id="PS50110">
    <property type="entry name" value="RESPONSE_REGULATORY"/>
    <property type="match status" value="1"/>
</dbReference>
<dbReference type="Gene3D" id="3.40.50.2300">
    <property type="match status" value="1"/>
</dbReference>
<keyword evidence="9" id="KW-1185">Reference proteome</keyword>
<dbReference type="SMART" id="SM00448">
    <property type="entry name" value="REC"/>
    <property type="match status" value="1"/>
</dbReference>
<proteinExistence type="predicted"/>
<sequence>MSPTPISVIIADDHRVVREGLATILGAFDGVHIAGLAADGAQAVDLAARHEADVVLMDLHMPGTDGVEATRRLRTERPATAVVVLTTYTDDDSILAALEAGATGYLTKNASAADIHRAIEAAACGHAMLDPIAAARLIHASRRTDPGHTAKNAALPDGLTEREAQVLGLVAQGLSNAEIAARLYLSRSTVKTHIHQIFAKTGSRDRPQAIVYAHRHGIRAEEDPAQRNG</sequence>
<evidence type="ECO:0000259" key="6">
    <source>
        <dbReference type="PROSITE" id="PS50043"/>
    </source>
</evidence>
<dbReference type="PROSITE" id="PS50043">
    <property type="entry name" value="HTH_LUXR_2"/>
    <property type="match status" value="1"/>
</dbReference>
<evidence type="ECO:0000256" key="4">
    <source>
        <dbReference type="ARBA" id="ARBA00023163"/>
    </source>
</evidence>
<keyword evidence="1 5" id="KW-0597">Phosphoprotein</keyword>
<evidence type="ECO:0000256" key="5">
    <source>
        <dbReference type="PROSITE-ProRule" id="PRU00169"/>
    </source>
</evidence>
<dbReference type="AlphaFoldDB" id="A0A5C6IXX3"/>
<feature type="domain" description="HTH luxR-type" evidence="6">
    <location>
        <begin position="152"/>
        <end position="217"/>
    </location>
</feature>
<evidence type="ECO:0000313" key="9">
    <source>
        <dbReference type="Proteomes" id="UP000320481"/>
    </source>
</evidence>
<reference evidence="8" key="1">
    <citation type="journal article" date="2019" name="Microbiol. Resour. Announc.">
        <title>Draft Genomic Sequences of Streptomyces misionensis and Streptomyces albidoflavus, bacteria applied for phytopathogen biocontrol.</title>
        <authorList>
            <person name="Pylro V."/>
            <person name="Dias A."/>
            <person name="Andreote F."/>
            <person name="Varani A."/>
            <person name="Andreote C."/>
            <person name="Bernardo E."/>
            <person name="Martins T."/>
        </authorList>
    </citation>
    <scope>NUCLEOTIDE SEQUENCE [LARGE SCALE GENOMIC DNA]</scope>
    <source>
        <strain evidence="8">66</strain>
    </source>
</reference>
<dbReference type="InterPro" id="IPR000792">
    <property type="entry name" value="Tscrpt_reg_LuxR_C"/>
</dbReference>
<dbReference type="InterPro" id="IPR016032">
    <property type="entry name" value="Sig_transdc_resp-reg_C-effctor"/>
</dbReference>
<organism evidence="8 9">
    <name type="scientific">Streptomyces misionensis</name>
    <dbReference type="NCBI Taxonomy" id="67331"/>
    <lineage>
        <taxon>Bacteria</taxon>
        <taxon>Bacillati</taxon>
        <taxon>Actinomycetota</taxon>
        <taxon>Actinomycetes</taxon>
        <taxon>Kitasatosporales</taxon>
        <taxon>Streptomycetaceae</taxon>
        <taxon>Streptomyces</taxon>
    </lineage>
</organism>
<dbReference type="PANTHER" id="PTHR43214">
    <property type="entry name" value="TWO-COMPONENT RESPONSE REGULATOR"/>
    <property type="match status" value="1"/>
</dbReference>
<dbReference type="EMBL" id="VOGW01000177">
    <property type="protein sequence ID" value="TWV33896.1"/>
    <property type="molecule type" value="Genomic_DNA"/>
</dbReference>
<feature type="domain" description="Response regulatory" evidence="7">
    <location>
        <begin position="7"/>
        <end position="123"/>
    </location>
</feature>
<dbReference type="GO" id="GO:0003677">
    <property type="term" value="F:DNA binding"/>
    <property type="evidence" value="ECO:0007669"/>
    <property type="project" value="UniProtKB-KW"/>
</dbReference>
<dbReference type="GO" id="GO:0000160">
    <property type="term" value="P:phosphorelay signal transduction system"/>
    <property type="evidence" value="ECO:0007669"/>
    <property type="project" value="InterPro"/>
</dbReference>
<dbReference type="InterPro" id="IPR039420">
    <property type="entry name" value="WalR-like"/>
</dbReference>
<keyword evidence="2" id="KW-0805">Transcription regulation</keyword>
<feature type="modified residue" description="4-aspartylphosphate" evidence="5">
    <location>
        <position position="58"/>
    </location>
</feature>
<dbReference type="PANTHER" id="PTHR43214:SF24">
    <property type="entry name" value="TRANSCRIPTIONAL REGULATORY PROTEIN NARL-RELATED"/>
    <property type="match status" value="1"/>
</dbReference>
<dbReference type="SUPFAM" id="SSF46894">
    <property type="entry name" value="C-terminal effector domain of the bipartite response regulators"/>
    <property type="match status" value="1"/>
</dbReference>
<dbReference type="Pfam" id="PF00072">
    <property type="entry name" value="Response_reg"/>
    <property type="match status" value="1"/>
</dbReference>
<evidence type="ECO:0000256" key="3">
    <source>
        <dbReference type="ARBA" id="ARBA00023125"/>
    </source>
</evidence>
<keyword evidence="4" id="KW-0804">Transcription</keyword>
<evidence type="ECO:0000256" key="1">
    <source>
        <dbReference type="ARBA" id="ARBA00022553"/>
    </source>
</evidence>
<dbReference type="CDD" id="cd17535">
    <property type="entry name" value="REC_NarL-like"/>
    <property type="match status" value="1"/>
</dbReference>
<gene>
    <name evidence="8" type="ORF">FRZ03_29860</name>
</gene>
<dbReference type="PRINTS" id="PR00038">
    <property type="entry name" value="HTHLUXR"/>
</dbReference>
<dbReference type="InterPro" id="IPR011006">
    <property type="entry name" value="CheY-like_superfamily"/>
</dbReference>
<dbReference type="SUPFAM" id="SSF52172">
    <property type="entry name" value="CheY-like"/>
    <property type="match status" value="1"/>
</dbReference>
<accession>A0A5C6IXX3</accession>
<dbReference type="CDD" id="cd06170">
    <property type="entry name" value="LuxR_C_like"/>
    <property type="match status" value="1"/>
</dbReference>
<evidence type="ECO:0000313" key="8">
    <source>
        <dbReference type="EMBL" id="TWV33896.1"/>
    </source>
</evidence>